<gene>
    <name evidence="9" type="ORF">ENV54_12845</name>
</gene>
<evidence type="ECO:0000256" key="2">
    <source>
        <dbReference type="ARBA" id="ARBA00022642"/>
    </source>
</evidence>
<keyword evidence="2" id="KW-0662">Pyridine nucleotide biosynthesis</keyword>
<evidence type="ECO:0000256" key="7">
    <source>
        <dbReference type="ARBA" id="ARBA00043224"/>
    </source>
</evidence>
<evidence type="ECO:0000256" key="6">
    <source>
        <dbReference type="ARBA" id="ARBA00039017"/>
    </source>
</evidence>
<dbReference type="Gene3D" id="3.40.50.850">
    <property type="entry name" value="Isochorismatase-like"/>
    <property type="match status" value="1"/>
</dbReference>
<keyword evidence="4" id="KW-0378">Hydrolase</keyword>
<accession>A0A7C4EWS5</accession>
<dbReference type="SUPFAM" id="SSF52499">
    <property type="entry name" value="Isochorismatase-like hydrolases"/>
    <property type="match status" value="1"/>
</dbReference>
<dbReference type="PANTHER" id="PTHR11080">
    <property type="entry name" value="PYRAZINAMIDASE/NICOTINAMIDASE"/>
    <property type="match status" value="1"/>
</dbReference>
<protein>
    <recommendedName>
        <fullName evidence="6">nicotinamidase</fullName>
        <ecNumber evidence="6">3.5.1.19</ecNumber>
    </recommendedName>
    <alternativeName>
        <fullName evidence="7">Nicotinamide deamidase</fullName>
    </alternativeName>
</protein>
<feature type="domain" description="Isochorismatase-like" evidence="8">
    <location>
        <begin position="8"/>
        <end position="203"/>
    </location>
</feature>
<dbReference type="InterPro" id="IPR052347">
    <property type="entry name" value="Isochorismatase_Nicotinamidase"/>
</dbReference>
<name>A0A7C4EWS5_9BACT</name>
<dbReference type="PANTHER" id="PTHR11080:SF2">
    <property type="entry name" value="LD05707P"/>
    <property type="match status" value="1"/>
</dbReference>
<evidence type="ECO:0000256" key="4">
    <source>
        <dbReference type="ARBA" id="ARBA00022801"/>
    </source>
</evidence>
<dbReference type="InterPro" id="IPR036380">
    <property type="entry name" value="Isochorismatase-like_sf"/>
</dbReference>
<dbReference type="GO" id="GO:0019363">
    <property type="term" value="P:pyridine nucleotide biosynthetic process"/>
    <property type="evidence" value="ECO:0007669"/>
    <property type="project" value="UniProtKB-KW"/>
</dbReference>
<dbReference type="GO" id="GO:0008936">
    <property type="term" value="F:nicotinamidase activity"/>
    <property type="evidence" value="ECO:0007669"/>
    <property type="project" value="UniProtKB-EC"/>
</dbReference>
<evidence type="ECO:0000313" key="9">
    <source>
        <dbReference type="EMBL" id="HGH62173.1"/>
    </source>
</evidence>
<evidence type="ECO:0000256" key="5">
    <source>
        <dbReference type="ARBA" id="ARBA00037900"/>
    </source>
</evidence>
<evidence type="ECO:0000256" key="1">
    <source>
        <dbReference type="ARBA" id="ARBA00006336"/>
    </source>
</evidence>
<dbReference type="EC" id="3.5.1.19" evidence="6"/>
<evidence type="ECO:0000259" key="8">
    <source>
        <dbReference type="Pfam" id="PF00857"/>
    </source>
</evidence>
<comment type="similarity">
    <text evidence="1">Belongs to the isochorismatase family.</text>
</comment>
<organism evidence="9">
    <name type="scientific">Desulfomonile tiedjei</name>
    <dbReference type="NCBI Taxonomy" id="2358"/>
    <lineage>
        <taxon>Bacteria</taxon>
        <taxon>Pseudomonadati</taxon>
        <taxon>Thermodesulfobacteriota</taxon>
        <taxon>Desulfomonilia</taxon>
        <taxon>Desulfomonilales</taxon>
        <taxon>Desulfomonilaceae</taxon>
        <taxon>Desulfomonile</taxon>
    </lineage>
</organism>
<dbReference type="EMBL" id="DTGT01000419">
    <property type="protein sequence ID" value="HGH62173.1"/>
    <property type="molecule type" value="Genomic_DNA"/>
</dbReference>
<comment type="caution">
    <text evidence="9">The sequence shown here is derived from an EMBL/GenBank/DDBJ whole genome shotgun (WGS) entry which is preliminary data.</text>
</comment>
<dbReference type="GO" id="GO:0046872">
    <property type="term" value="F:metal ion binding"/>
    <property type="evidence" value="ECO:0007669"/>
    <property type="project" value="UniProtKB-KW"/>
</dbReference>
<dbReference type="InterPro" id="IPR000868">
    <property type="entry name" value="Isochorismatase-like_dom"/>
</dbReference>
<proteinExistence type="inferred from homology"/>
<reference evidence="9" key="1">
    <citation type="journal article" date="2020" name="mSystems">
        <title>Genome- and Community-Level Interaction Insights into Carbon Utilization and Element Cycling Functions of Hydrothermarchaeota in Hydrothermal Sediment.</title>
        <authorList>
            <person name="Zhou Z."/>
            <person name="Liu Y."/>
            <person name="Xu W."/>
            <person name="Pan J."/>
            <person name="Luo Z.H."/>
            <person name="Li M."/>
        </authorList>
    </citation>
    <scope>NUCLEOTIDE SEQUENCE [LARGE SCALE GENOMIC DNA]</scope>
    <source>
        <strain evidence="9">SpSt-769</strain>
    </source>
</reference>
<comment type="pathway">
    <text evidence="5">Cofactor biosynthesis; nicotinate biosynthesis; nicotinate from nicotinamide: step 1/1.</text>
</comment>
<sequence>MSNSYKKAVIVVDLQADFTELHQGSLAVRGTDQGYLDMVIAATKAYAGKGCPVICTQDYHPADHVSFYTNHPGRKAFDTISLGNVRQTLWPPHCIQGAAGARLLLPQELITEVAVKGADSRFDSYSGFRDDGGHETNLRAILDSLGIHELIIYGLATDYCVRYTVLDALNRGFRVRVRLDLCRGVSRDTTDLAINEMVSAGAILEPQH</sequence>
<dbReference type="Pfam" id="PF00857">
    <property type="entry name" value="Isochorismatase"/>
    <property type="match status" value="1"/>
</dbReference>
<evidence type="ECO:0000256" key="3">
    <source>
        <dbReference type="ARBA" id="ARBA00022723"/>
    </source>
</evidence>
<keyword evidence="3" id="KW-0479">Metal-binding</keyword>
<dbReference type="AlphaFoldDB" id="A0A7C4EWS5"/>